<evidence type="ECO:0000259" key="1">
    <source>
        <dbReference type="Pfam" id="PF01936"/>
    </source>
</evidence>
<comment type="caution">
    <text evidence="2">The sequence shown here is derived from an EMBL/GenBank/DDBJ whole genome shotgun (WGS) entry which is preliminary data.</text>
</comment>
<sequence>MKNVGVFVDVSDFYYRIQRRFSGRKLDFEQYIIVAQDYGQIFRAFAYGMQRNSEAVGFIKCLQACGFEAKYKRPKVIKIGDREIKQCNWDCGITIDVVKLIDKLDIVVLGVSNPDFIPLVKWIRDQGKEVIIFASCVPKTLKDAANSAIEITTELLQEVE</sequence>
<reference evidence="2" key="1">
    <citation type="journal article" date="2015" name="Nature">
        <title>Complex archaea that bridge the gap between prokaryotes and eukaryotes.</title>
        <authorList>
            <person name="Spang A."/>
            <person name="Saw J.H."/>
            <person name="Jorgensen S.L."/>
            <person name="Zaremba-Niedzwiedzka K."/>
            <person name="Martijn J."/>
            <person name="Lind A.E."/>
            <person name="van Eijk R."/>
            <person name="Schleper C."/>
            <person name="Guy L."/>
            <person name="Ettema T.J."/>
        </authorList>
    </citation>
    <scope>NUCLEOTIDE SEQUENCE</scope>
</reference>
<feature type="domain" description="NYN" evidence="1">
    <location>
        <begin position="3"/>
        <end position="150"/>
    </location>
</feature>
<dbReference type="AlphaFoldDB" id="A0A0F9HLF9"/>
<dbReference type="PANTHER" id="PTHR35458">
    <property type="entry name" value="SLR0755 PROTEIN"/>
    <property type="match status" value="1"/>
</dbReference>
<dbReference type="PANTHER" id="PTHR35458:SF8">
    <property type="entry name" value="SLR0650 PROTEIN"/>
    <property type="match status" value="1"/>
</dbReference>
<evidence type="ECO:0000313" key="2">
    <source>
        <dbReference type="EMBL" id="KKL75992.1"/>
    </source>
</evidence>
<protein>
    <recommendedName>
        <fullName evidence="1">NYN domain-containing protein</fullName>
    </recommendedName>
</protein>
<gene>
    <name evidence="2" type="ORF">LCGC14_2049340</name>
</gene>
<dbReference type="GO" id="GO:0004540">
    <property type="term" value="F:RNA nuclease activity"/>
    <property type="evidence" value="ECO:0007669"/>
    <property type="project" value="InterPro"/>
</dbReference>
<dbReference type="InterPro" id="IPR021139">
    <property type="entry name" value="NYN"/>
</dbReference>
<dbReference type="Gene3D" id="3.40.50.1010">
    <property type="entry name" value="5'-nuclease"/>
    <property type="match status" value="1"/>
</dbReference>
<accession>A0A0F9HLF9</accession>
<name>A0A0F9HLF9_9ZZZZ</name>
<dbReference type="InterPro" id="IPR047140">
    <property type="entry name" value="LabA"/>
</dbReference>
<dbReference type="Pfam" id="PF01936">
    <property type="entry name" value="NYN"/>
    <property type="match status" value="1"/>
</dbReference>
<dbReference type="EMBL" id="LAZR01024189">
    <property type="protein sequence ID" value="KKL75992.1"/>
    <property type="molecule type" value="Genomic_DNA"/>
</dbReference>
<organism evidence="2">
    <name type="scientific">marine sediment metagenome</name>
    <dbReference type="NCBI Taxonomy" id="412755"/>
    <lineage>
        <taxon>unclassified sequences</taxon>
        <taxon>metagenomes</taxon>
        <taxon>ecological metagenomes</taxon>
    </lineage>
</organism>
<proteinExistence type="predicted"/>